<dbReference type="CDD" id="cd00452">
    <property type="entry name" value="KDPG_aldolase"/>
    <property type="match status" value="1"/>
</dbReference>
<dbReference type="InterPro" id="IPR013785">
    <property type="entry name" value="Aldolase_TIM"/>
</dbReference>
<accession>A0A3N1PK88</accession>
<evidence type="ECO:0000256" key="7">
    <source>
        <dbReference type="ARBA" id="ARBA00023270"/>
    </source>
</evidence>
<dbReference type="PANTHER" id="PTHR30246">
    <property type="entry name" value="2-KETO-3-DEOXY-6-PHOSPHOGLUCONATE ALDOLASE"/>
    <property type="match status" value="1"/>
</dbReference>
<comment type="similarity">
    <text evidence="3">Belongs to the KHG/KDPG aldolase family.</text>
</comment>
<dbReference type="Proteomes" id="UP000268033">
    <property type="component" value="Unassembled WGS sequence"/>
</dbReference>
<evidence type="ECO:0000256" key="3">
    <source>
        <dbReference type="ARBA" id="ARBA00006906"/>
    </source>
</evidence>
<dbReference type="RefSeq" id="WP_123421260.1">
    <property type="nucleotide sequence ID" value="NZ_JBLXAC010000006.1"/>
</dbReference>
<reference evidence="10 11" key="1">
    <citation type="submission" date="2018-11" db="EMBL/GenBank/DDBJ databases">
        <title>Genomic Encyclopedia of Type Strains, Phase IV (KMG-IV): sequencing the most valuable type-strain genomes for metagenomic binning, comparative biology and taxonomic classification.</title>
        <authorList>
            <person name="Goeker M."/>
        </authorList>
    </citation>
    <scope>NUCLEOTIDE SEQUENCE [LARGE SCALE GENOMIC DNA]</scope>
    <source>
        <strain evidence="10 11">DSM 21945</strain>
    </source>
</reference>
<keyword evidence="11" id="KW-1185">Reference proteome</keyword>
<evidence type="ECO:0000256" key="6">
    <source>
        <dbReference type="ARBA" id="ARBA00023239"/>
    </source>
</evidence>
<evidence type="ECO:0000256" key="4">
    <source>
        <dbReference type="ARBA" id="ARBA00011233"/>
    </source>
</evidence>
<dbReference type="InterPro" id="IPR000887">
    <property type="entry name" value="Aldlse_KDPG_KHG"/>
</dbReference>
<dbReference type="STRING" id="584787.GCA_001247655_02451"/>
<organism evidence="10 11">
    <name type="scientific">Gallaecimonas pentaromativorans</name>
    <dbReference type="NCBI Taxonomy" id="584787"/>
    <lineage>
        <taxon>Bacteria</taxon>
        <taxon>Pseudomonadati</taxon>
        <taxon>Pseudomonadota</taxon>
        <taxon>Gammaproteobacteria</taxon>
        <taxon>Enterobacterales</taxon>
        <taxon>Gallaecimonadaceae</taxon>
        <taxon>Gallaecimonas</taxon>
    </lineage>
</organism>
<evidence type="ECO:0000313" key="10">
    <source>
        <dbReference type="EMBL" id="ROQ27377.1"/>
    </source>
</evidence>
<evidence type="ECO:0000256" key="1">
    <source>
        <dbReference type="ARBA" id="ARBA00000654"/>
    </source>
</evidence>
<comment type="pathway">
    <text evidence="2">Carbohydrate acid metabolism; 2-dehydro-3-deoxy-D-gluconate degradation; D-glyceraldehyde 3-phosphate and pyruvate from 2-dehydro-3-deoxy-D-gluconate: step 2/2.</text>
</comment>
<evidence type="ECO:0000256" key="8">
    <source>
        <dbReference type="ARBA" id="ARBA00023277"/>
    </source>
</evidence>
<dbReference type="NCBIfam" id="TIGR01182">
    <property type="entry name" value="eda"/>
    <property type="match status" value="1"/>
</dbReference>
<evidence type="ECO:0000256" key="5">
    <source>
        <dbReference type="ARBA" id="ARBA00013063"/>
    </source>
</evidence>
<keyword evidence="7" id="KW-0704">Schiff base</keyword>
<name>A0A3N1PK88_9GAMM</name>
<dbReference type="PROSITE" id="PS00159">
    <property type="entry name" value="ALDOLASE_KDPG_KHG_1"/>
    <property type="match status" value="1"/>
</dbReference>
<comment type="caution">
    <text evidence="10">The sequence shown here is derived from an EMBL/GenBank/DDBJ whole genome shotgun (WGS) entry which is preliminary data.</text>
</comment>
<keyword evidence="6" id="KW-0456">Lyase</keyword>
<sequence length="210" mass="21418">MTWKLAPQDVLTASPVMPVLVIEKLEHAVPLAKALVAGGIRVLEVTLRTDCALDAIAQIAKDVPDALVGAGTVLNGEDYEAAIEAGAKFVISPGMTPSLVQAALKGPAPLIPGVSTLSEVMEGMDLGLGYFKFFPAEASGGAPALKAMGGPIPQVKFCPTGGISEKNAASYLGLPNVLCVGGSWLAPKELIEAGDWDGITAIAKAASSLK</sequence>
<dbReference type="PROSITE" id="PS00160">
    <property type="entry name" value="ALDOLASE_KDPG_KHG_2"/>
    <property type="match status" value="1"/>
</dbReference>
<keyword evidence="8" id="KW-0119">Carbohydrate metabolism</keyword>
<dbReference type="Pfam" id="PF01081">
    <property type="entry name" value="Aldolase"/>
    <property type="match status" value="1"/>
</dbReference>
<dbReference type="EC" id="4.1.2.14" evidence="5"/>
<evidence type="ECO:0000313" key="11">
    <source>
        <dbReference type="Proteomes" id="UP000268033"/>
    </source>
</evidence>
<dbReference type="AlphaFoldDB" id="A0A3N1PK88"/>
<comment type="catalytic activity">
    <reaction evidence="1">
        <text>2-dehydro-3-deoxy-6-phospho-D-gluconate = D-glyceraldehyde 3-phosphate + pyruvate</text>
        <dbReference type="Rhea" id="RHEA:17089"/>
        <dbReference type="ChEBI" id="CHEBI:15361"/>
        <dbReference type="ChEBI" id="CHEBI:57569"/>
        <dbReference type="ChEBI" id="CHEBI:59776"/>
        <dbReference type="EC" id="4.1.2.14"/>
    </reaction>
</comment>
<dbReference type="InterPro" id="IPR031338">
    <property type="entry name" value="KDPG/KHG_AS_2"/>
</dbReference>
<dbReference type="Gene3D" id="3.20.20.70">
    <property type="entry name" value="Aldolase class I"/>
    <property type="match status" value="1"/>
</dbReference>
<gene>
    <name evidence="10" type="ORF">EDC28_10425</name>
</gene>
<proteinExistence type="inferred from homology"/>
<dbReference type="SUPFAM" id="SSF51569">
    <property type="entry name" value="Aldolase"/>
    <property type="match status" value="1"/>
</dbReference>
<dbReference type="PANTHER" id="PTHR30246:SF1">
    <property type="entry name" value="2-DEHYDRO-3-DEOXY-6-PHOSPHOGALACTONATE ALDOLASE-RELATED"/>
    <property type="match status" value="1"/>
</dbReference>
<evidence type="ECO:0000256" key="9">
    <source>
        <dbReference type="ARBA" id="ARBA00049796"/>
    </source>
</evidence>
<dbReference type="NCBIfam" id="NF004325">
    <property type="entry name" value="PRK05718.1"/>
    <property type="match status" value="1"/>
</dbReference>
<comment type="subunit">
    <text evidence="4">Homotrimer.</text>
</comment>
<protein>
    <recommendedName>
        <fullName evidence="5">2-dehydro-3-deoxy-phosphogluconate aldolase</fullName>
        <ecNumber evidence="5">4.1.2.14</ecNumber>
    </recommendedName>
    <alternativeName>
        <fullName evidence="9">2-keto-3-deoxy-6-phosphogluconate aldolase</fullName>
    </alternativeName>
</protein>
<dbReference type="InterPro" id="IPR031337">
    <property type="entry name" value="KDPG/KHG_AS_1"/>
</dbReference>
<evidence type="ECO:0000256" key="2">
    <source>
        <dbReference type="ARBA" id="ARBA00004736"/>
    </source>
</evidence>
<dbReference type="EMBL" id="RJUL01000004">
    <property type="protein sequence ID" value="ROQ27377.1"/>
    <property type="molecule type" value="Genomic_DNA"/>
</dbReference>
<dbReference type="GO" id="GO:0008675">
    <property type="term" value="F:2-dehydro-3-deoxy-phosphogluconate aldolase activity"/>
    <property type="evidence" value="ECO:0007669"/>
    <property type="project" value="UniProtKB-EC"/>
</dbReference>